<reference evidence="2 3" key="1">
    <citation type="submission" date="2018-06" db="EMBL/GenBank/DDBJ databases">
        <title>Complete Genomes of Monosporascus.</title>
        <authorList>
            <person name="Robinson A.J."/>
            <person name="Natvig D.O."/>
        </authorList>
    </citation>
    <scope>NUCLEOTIDE SEQUENCE [LARGE SCALE GENOMIC DNA]</scope>
    <source>
        <strain evidence="2 3">CBS 110550</strain>
    </source>
</reference>
<dbReference type="SUPFAM" id="SSF48403">
    <property type="entry name" value="Ankyrin repeat"/>
    <property type="match status" value="1"/>
</dbReference>
<evidence type="ECO:0000313" key="3">
    <source>
        <dbReference type="Proteomes" id="UP000293360"/>
    </source>
</evidence>
<proteinExistence type="predicted"/>
<dbReference type="OrthoDB" id="4771969at2759"/>
<gene>
    <name evidence="2" type="ORF">DL764_006722</name>
</gene>
<sequence length="340" mass="37584">MHRQLADATAPTWPYLNPELSYMMVMIGEFESRPSRPSHHYAISAKGDPEEIAELGHILARAGANIEKPNIHGSTPVFCAVVYDNAETFRTLYRLSAGLEVRVDGDTVLHQAAYWGTCELFSALREAVPDLRADPDLDMNREMGRSAMDALEWRVRYGMLSEQKPYVTAGTNHAVPPLNDDEIDAFQALIREIREHHNFPEGRGRRYVQEAAPAKAAMPGGWSSDVKDEIDGESDKTEDAASDGEEDPASGGADDGSCGDDGSWETAPSRSTREDHRACSDTRTNLFYFVTSLFIHQLLTVCSSLGRVIFGDYLPFMSLRQYSGVIIRGAVDISFSVPAF</sequence>
<feature type="region of interest" description="Disordered" evidence="1">
    <location>
        <begin position="211"/>
        <end position="276"/>
    </location>
</feature>
<dbReference type="Proteomes" id="UP000293360">
    <property type="component" value="Unassembled WGS sequence"/>
</dbReference>
<dbReference type="EMBL" id="QJNU01000408">
    <property type="protein sequence ID" value="RYO99734.1"/>
    <property type="molecule type" value="Genomic_DNA"/>
</dbReference>
<organism evidence="2 3">
    <name type="scientific">Monosporascus ibericus</name>
    <dbReference type="NCBI Taxonomy" id="155417"/>
    <lineage>
        <taxon>Eukaryota</taxon>
        <taxon>Fungi</taxon>
        <taxon>Dikarya</taxon>
        <taxon>Ascomycota</taxon>
        <taxon>Pezizomycotina</taxon>
        <taxon>Sordariomycetes</taxon>
        <taxon>Xylariomycetidae</taxon>
        <taxon>Xylariales</taxon>
        <taxon>Xylariales incertae sedis</taxon>
        <taxon>Monosporascus</taxon>
    </lineage>
</organism>
<dbReference type="InterPro" id="IPR002110">
    <property type="entry name" value="Ankyrin_rpt"/>
</dbReference>
<accession>A0A4Q4T407</accession>
<evidence type="ECO:0000313" key="2">
    <source>
        <dbReference type="EMBL" id="RYO99734.1"/>
    </source>
</evidence>
<feature type="compositionally biased region" description="Basic and acidic residues" evidence="1">
    <location>
        <begin position="225"/>
        <end position="239"/>
    </location>
</feature>
<protein>
    <submittedName>
        <fullName evidence="2">Uncharacterized protein</fullName>
    </submittedName>
</protein>
<dbReference type="Gene3D" id="1.25.40.20">
    <property type="entry name" value="Ankyrin repeat-containing domain"/>
    <property type="match status" value="1"/>
</dbReference>
<dbReference type="InterPro" id="IPR036770">
    <property type="entry name" value="Ankyrin_rpt-contain_sf"/>
</dbReference>
<evidence type="ECO:0000256" key="1">
    <source>
        <dbReference type="SAM" id="MobiDB-lite"/>
    </source>
</evidence>
<comment type="caution">
    <text evidence="2">The sequence shown here is derived from an EMBL/GenBank/DDBJ whole genome shotgun (WGS) entry which is preliminary data.</text>
</comment>
<keyword evidence="3" id="KW-1185">Reference proteome</keyword>
<dbReference type="STRING" id="155417.A0A4Q4T407"/>
<dbReference type="SMART" id="SM00248">
    <property type="entry name" value="ANK"/>
    <property type="match status" value="2"/>
</dbReference>
<dbReference type="AlphaFoldDB" id="A0A4Q4T407"/>
<name>A0A4Q4T407_9PEZI</name>